<dbReference type="AlphaFoldDB" id="A0A212JRP2"/>
<dbReference type="GO" id="GO:0004553">
    <property type="term" value="F:hydrolase activity, hydrolyzing O-glycosyl compounds"/>
    <property type="evidence" value="ECO:0007669"/>
    <property type="project" value="InterPro"/>
</dbReference>
<evidence type="ECO:0000313" key="2">
    <source>
        <dbReference type="EMBL" id="SBW02008.1"/>
    </source>
</evidence>
<dbReference type="Gene3D" id="2.60.40.1190">
    <property type="match status" value="1"/>
</dbReference>
<dbReference type="CDD" id="cd09620">
    <property type="entry name" value="CBM9_like_3"/>
    <property type="match status" value="1"/>
</dbReference>
<proteinExistence type="predicted"/>
<gene>
    <name evidence="2" type="ORF">KL86DYS1_30158</name>
</gene>
<dbReference type="GO" id="GO:0030246">
    <property type="term" value="F:carbohydrate binding"/>
    <property type="evidence" value="ECO:0007669"/>
    <property type="project" value="InterPro"/>
</dbReference>
<reference evidence="2" key="1">
    <citation type="submission" date="2016-04" db="EMBL/GenBank/DDBJ databases">
        <authorList>
            <person name="Evans L.H."/>
            <person name="Alamgir A."/>
            <person name="Owens N."/>
            <person name="Weber N.D."/>
            <person name="Virtaneva K."/>
            <person name="Barbian K."/>
            <person name="Babar A."/>
            <person name="Rosenke K."/>
        </authorList>
    </citation>
    <scope>NUCLEOTIDE SEQUENCE</scope>
    <source>
        <strain evidence="2">86-1</strain>
    </source>
</reference>
<dbReference type="GO" id="GO:0016052">
    <property type="term" value="P:carbohydrate catabolic process"/>
    <property type="evidence" value="ECO:0007669"/>
    <property type="project" value="InterPro"/>
</dbReference>
<sequence length="214" mass="24300">MLFVPMINVADANDYISVIECMQEVQGNKVACVNWPELYPSRPEVAFKIAHNGTHLFLQFFVEENEILAEASEDNGPVWKDSCVESFLSFGDSLYYYNLEVSCIGKVLLGYRENKANSVRATPALLSTIKRYPSLGAEPFGKRQGDFKWNMLIVVPVSAYWQSGLETFSGVKARGNFYKCGDNLTIPHYLSWNPVETKTPNFHMPLYFGDIHFE</sequence>
<organism evidence="2">
    <name type="scientific">uncultured Dysgonomonas sp</name>
    <dbReference type="NCBI Taxonomy" id="206096"/>
    <lineage>
        <taxon>Bacteria</taxon>
        <taxon>Pseudomonadati</taxon>
        <taxon>Bacteroidota</taxon>
        <taxon>Bacteroidia</taxon>
        <taxon>Bacteroidales</taxon>
        <taxon>Dysgonomonadaceae</taxon>
        <taxon>Dysgonomonas</taxon>
        <taxon>environmental samples</taxon>
    </lineage>
</organism>
<dbReference type="Pfam" id="PF16011">
    <property type="entry name" value="CBM9_2"/>
    <property type="match status" value="1"/>
</dbReference>
<evidence type="ECO:0000259" key="1">
    <source>
        <dbReference type="Pfam" id="PF16011"/>
    </source>
</evidence>
<dbReference type="SUPFAM" id="SSF49344">
    <property type="entry name" value="CBD9-like"/>
    <property type="match status" value="1"/>
</dbReference>
<dbReference type="InterPro" id="IPR010502">
    <property type="entry name" value="Carb-bd_dom_fam9"/>
</dbReference>
<protein>
    <recommendedName>
        <fullName evidence="1">Carbohydrate-binding domain-containing protein</fullName>
    </recommendedName>
</protein>
<feature type="domain" description="Carbohydrate-binding" evidence="1">
    <location>
        <begin position="24"/>
        <end position="213"/>
    </location>
</feature>
<name>A0A212JRP2_9BACT</name>
<dbReference type="EMBL" id="FLUM01000003">
    <property type="protein sequence ID" value="SBW02008.1"/>
    <property type="molecule type" value="Genomic_DNA"/>
</dbReference>
<dbReference type="RefSeq" id="WP_296941895.1">
    <property type="nucleotide sequence ID" value="NZ_LT599032.1"/>
</dbReference>
<accession>A0A212JRP2</accession>